<proteinExistence type="predicted"/>
<dbReference type="PANTHER" id="PTHR36837">
    <property type="entry name" value="POLY(3-HYDROXYALKANOATE) POLYMERASE SUBUNIT PHAC"/>
    <property type="match status" value="1"/>
</dbReference>
<dbReference type="PANTHER" id="PTHR36837:SF4">
    <property type="entry name" value="BLR0908 PROTEIN"/>
    <property type="match status" value="1"/>
</dbReference>
<dbReference type="EMBL" id="SADE01000004">
    <property type="protein sequence ID" value="RVU34036.1"/>
    <property type="molecule type" value="Genomic_DNA"/>
</dbReference>
<reference evidence="3" key="1">
    <citation type="submission" date="2019-01" db="EMBL/GenBank/DDBJ databases">
        <title>Gri0909 isolated from a small marine red alga.</title>
        <authorList>
            <person name="Kim J."/>
            <person name="Jeong S.E."/>
            <person name="Jeon C.O."/>
        </authorList>
    </citation>
    <scope>NUCLEOTIDE SEQUENCE [LARGE SCALE GENOMIC DNA]</scope>
    <source>
        <strain evidence="3">Gri0909</strain>
    </source>
</reference>
<protein>
    <submittedName>
        <fullName evidence="2">Polyhydroxyalkanoate depolymerase</fullName>
    </submittedName>
</protein>
<evidence type="ECO:0000313" key="2">
    <source>
        <dbReference type="EMBL" id="RVU34036.1"/>
    </source>
</evidence>
<dbReference type="PIRSF" id="PIRSF020818">
    <property type="entry name" value="PHB_depoly_PhaZ"/>
    <property type="match status" value="1"/>
</dbReference>
<dbReference type="InterPro" id="IPR010915">
    <property type="entry name" value="PHB_depoly_PhaZ"/>
</dbReference>
<evidence type="ECO:0000313" key="3">
    <source>
        <dbReference type="Proteomes" id="UP000287447"/>
    </source>
</evidence>
<name>A0A437QHX0_9PROT</name>
<accession>A0A437QHX0</accession>
<dbReference type="InterPro" id="IPR051321">
    <property type="entry name" value="PHA/PHB_synthase"/>
</dbReference>
<dbReference type="InterPro" id="IPR009656">
    <property type="entry name" value="PHB_depo_C"/>
</dbReference>
<dbReference type="InterPro" id="IPR029058">
    <property type="entry name" value="AB_hydrolase_fold"/>
</dbReference>
<evidence type="ECO:0000259" key="1">
    <source>
        <dbReference type="Pfam" id="PF06850"/>
    </source>
</evidence>
<feature type="domain" description="PHB de-polymerase C-terminal" evidence="1">
    <location>
        <begin position="205"/>
        <end position="406"/>
    </location>
</feature>
<dbReference type="Proteomes" id="UP000287447">
    <property type="component" value="Unassembled WGS sequence"/>
</dbReference>
<dbReference type="OrthoDB" id="9774318at2"/>
<gene>
    <name evidence="2" type="primary">phaZ</name>
    <name evidence="2" type="ORF">EOI86_23235</name>
</gene>
<keyword evidence="3" id="KW-1185">Reference proteome</keyword>
<dbReference type="NCBIfam" id="TIGR01849">
    <property type="entry name" value="PHB_depoly_PhaZ"/>
    <property type="match status" value="1"/>
</dbReference>
<comment type="caution">
    <text evidence="2">The sequence shown here is derived from an EMBL/GenBank/DDBJ whole genome shotgun (WGS) entry which is preliminary data.</text>
</comment>
<dbReference type="SUPFAM" id="SSF53474">
    <property type="entry name" value="alpha/beta-Hydrolases"/>
    <property type="match status" value="1"/>
</dbReference>
<dbReference type="RefSeq" id="WP_127768066.1">
    <property type="nucleotide sequence ID" value="NZ_SADE01000004.1"/>
</dbReference>
<sequence length="420" mass="47750">MLYYMHEMQRMMMAPSRMLAQGARLAMRNPMNPLAYTNAGRTMMSTADLFEHLTRRFGKPEWDLDTTVIDGKEVDVEYETVVHRTFCHLVHFKRKLARKRNDPKLLIVAPLSGHYATLLRGTVEEMIPDHEVYITDWQDPRMIPVTEDKFNLNDYIDYLVDFLHVLGPNTHVIAVCQPAVPSLAATAIMSGWGDLCAPATLTMMGGPIDTRESPTAVNKLAKEHTIEWFERNVIVNVPLPYPGAMRKVYPGFIQLTNFISMNLDRHLASYHELFDHLVQGDDDAAEKKIAFYEEYRAVMDLPAEYYLQTVKTVFQDHALPKGEMMARWHPVDVGKIDRTALLCVEGELDDISGVGQTKAALKLATGLSDDKKLYHLQKAAGHYGIFNGSKWRNQIAPVVKKWIRTHDQDLQAKKPAKKAA</sequence>
<dbReference type="AlphaFoldDB" id="A0A437QHX0"/>
<organism evidence="2 3">
    <name type="scientific">Hwanghaeella grinnelliae</name>
    <dbReference type="NCBI Taxonomy" id="2500179"/>
    <lineage>
        <taxon>Bacteria</taxon>
        <taxon>Pseudomonadati</taxon>
        <taxon>Pseudomonadota</taxon>
        <taxon>Alphaproteobacteria</taxon>
        <taxon>Rhodospirillales</taxon>
        <taxon>Rhodospirillaceae</taxon>
        <taxon>Hwanghaeella</taxon>
    </lineage>
</organism>
<dbReference type="Pfam" id="PF06850">
    <property type="entry name" value="PHB_depo_C"/>
    <property type="match status" value="1"/>
</dbReference>